<dbReference type="PANTHER" id="PTHR31182">
    <property type="entry name" value="C2 NT-TYPE DOMAIN-CONTAINING PROTEIN"/>
    <property type="match status" value="1"/>
</dbReference>
<dbReference type="KEGG" id="nta:107777828"/>
<dbReference type="OMA" id="AVIQHEA"/>
<dbReference type="OrthoDB" id="733571at2759"/>
<feature type="compositionally biased region" description="Basic and acidic residues" evidence="1">
    <location>
        <begin position="640"/>
        <end position="659"/>
    </location>
</feature>
<dbReference type="GeneID" id="107777828"/>
<evidence type="ECO:0000313" key="4">
    <source>
        <dbReference type="RefSeq" id="XP_016453461.1"/>
    </source>
</evidence>
<proteinExistence type="predicted"/>
<keyword evidence="3" id="KW-1185">Reference proteome</keyword>
<feature type="region of interest" description="Disordered" evidence="1">
    <location>
        <begin position="266"/>
        <end position="287"/>
    </location>
</feature>
<evidence type="ECO:0000313" key="3">
    <source>
        <dbReference type="Proteomes" id="UP000790787"/>
    </source>
</evidence>
<feature type="compositionally biased region" description="Acidic residues" evidence="1">
    <location>
        <begin position="266"/>
        <end position="281"/>
    </location>
</feature>
<sequence length="770" mass="86859">MVVKMMKWRPWPPLSSKKIEAKIIVNCLKGFNFMSNEQMGFQDFEKLRVEIKWKGSKGSSLNLSSLTRRGSVKKNFTKEESLKENGGVEWNEEFQSVCNFSANKDGVFHPWEVAFTVFNGTSREPDQKVTILAAASLNLADFASVAGDKEDGIEIAIPLEASIGSFKSFLSLCLSLSLVELRNGYEASETIPKFIMSAPVSPNPGEVLLTDRNEVSALKAGLRKVKFFKGLSVRRHKKACHEEEGSDGRNSVRSEDPDYVYLLDTDSLDDSEEGESEEGNEDTSVRKSFSYETLAYANHASGSFYSNTSSSEDEDFIHRNNHISDAGHGYPADTTAALQNQTAEQSSKRRILPWRKRKLSFRSPKTKGEPLLKKHYGEDGGDDIDFDRRQLCPSDESSSGWCKSEKGSANQFSVSEFGDDSFAVGSWEQKEIISRDGQMKLQTQIFFASIDQRSERAEGESACTALVAVIADWFHSNPKDMPIKSQLDCLIREGSLQWRDLCEKETYKERFPDKHFDLETVLQDKVRPLSVVSEKSFVGFFHPEGTEEEEEFDFLHGAMSFDNIWDEISKSAQETPSHGESFVYIVSWNDHFFILKVEKDAYYIIDTLGERLFECCNQAYILKFDKDTTISQVPSETQQSDDKPSSNKKEQSDMKEAANEGKMVISTNGTDGLQEESTIVNRDMVPENKEESSIVYRGKESCKEYIKSFLAAIPIRELQVNVKKGLMASTPLHQRLQVEFHYTMSFDHKFESSSEELTANSLAILPSAAE</sequence>
<feature type="domain" description="C2 NT-type" evidence="2">
    <location>
        <begin position="9"/>
        <end position="178"/>
    </location>
</feature>
<feature type="region of interest" description="Disordered" evidence="1">
    <location>
        <begin position="631"/>
        <end position="669"/>
    </location>
</feature>
<reference evidence="3" key="1">
    <citation type="journal article" date="2014" name="Nat. Commun.">
        <title>The tobacco genome sequence and its comparison with those of tomato and potato.</title>
        <authorList>
            <person name="Sierro N."/>
            <person name="Battey J.N."/>
            <person name="Ouadi S."/>
            <person name="Bakaher N."/>
            <person name="Bovet L."/>
            <person name="Willig A."/>
            <person name="Goepfert S."/>
            <person name="Peitsch M.C."/>
            <person name="Ivanov N.V."/>
        </authorList>
    </citation>
    <scope>NUCLEOTIDE SEQUENCE [LARGE SCALE GENOMIC DNA]</scope>
</reference>
<dbReference type="STRING" id="4097.A0A1S3YMF5"/>
<dbReference type="RefSeq" id="XP_016453461.1">
    <property type="nucleotide sequence ID" value="XM_016597975.2"/>
</dbReference>
<accession>A0A1S3YMF5</accession>
<dbReference type="PaxDb" id="4097-A0A1S3YMF5"/>
<dbReference type="Pfam" id="PF10358">
    <property type="entry name" value="NT-C2"/>
    <property type="match status" value="1"/>
</dbReference>
<dbReference type="AlphaFoldDB" id="A0A1S3YMF5"/>
<dbReference type="PANTHER" id="PTHR31182:SF16">
    <property type="entry name" value="C2 NT-TYPE DOMAIN-CONTAINING PROTEIN"/>
    <property type="match status" value="1"/>
</dbReference>
<protein>
    <submittedName>
        <fullName evidence="4">Uncharacterized protein LOC107777828</fullName>
    </submittedName>
</protein>
<organism evidence="3 4">
    <name type="scientific">Nicotiana tabacum</name>
    <name type="common">Common tobacco</name>
    <dbReference type="NCBI Taxonomy" id="4097"/>
    <lineage>
        <taxon>Eukaryota</taxon>
        <taxon>Viridiplantae</taxon>
        <taxon>Streptophyta</taxon>
        <taxon>Embryophyta</taxon>
        <taxon>Tracheophyta</taxon>
        <taxon>Spermatophyta</taxon>
        <taxon>Magnoliopsida</taxon>
        <taxon>eudicotyledons</taxon>
        <taxon>Gunneridae</taxon>
        <taxon>Pentapetalae</taxon>
        <taxon>asterids</taxon>
        <taxon>lamiids</taxon>
        <taxon>Solanales</taxon>
        <taxon>Solanaceae</taxon>
        <taxon>Nicotianoideae</taxon>
        <taxon>Nicotianeae</taxon>
        <taxon>Nicotiana</taxon>
    </lineage>
</organism>
<dbReference type="PROSITE" id="PS51840">
    <property type="entry name" value="C2_NT"/>
    <property type="match status" value="1"/>
</dbReference>
<reference evidence="4" key="2">
    <citation type="submission" date="2025-08" db="UniProtKB">
        <authorList>
            <consortium name="RefSeq"/>
        </authorList>
    </citation>
    <scope>IDENTIFICATION</scope>
    <source>
        <tissue evidence="4">Leaf</tissue>
    </source>
</reference>
<name>A0A1S3YMF5_TOBAC</name>
<gene>
    <name evidence="4" type="primary">LOC107777828</name>
</gene>
<dbReference type="InterPro" id="IPR019448">
    <property type="entry name" value="NT-C2"/>
</dbReference>
<evidence type="ECO:0000256" key="1">
    <source>
        <dbReference type="SAM" id="MobiDB-lite"/>
    </source>
</evidence>
<evidence type="ECO:0000259" key="2">
    <source>
        <dbReference type="PROSITE" id="PS51840"/>
    </source>
</evidence>
<dbReference type="Proteomes" id="UP000790787">
    <property type="component" value="Chromosome 23"/>
</dbReference>
<dbReference type="RefSeq" id="XP_016453461.1">
    <property type="nucleotide sequence ID" value="XM_016597975.1"/>
</dbReference>